<dbReference type="RefSeq" id="WP_212228630.1">
    <property type="nucleotide sequence ID" value="NZ_JAGUCN010000013.1"/>
</dbReference>
<dbReference type="EMBL" id="JAGUCN010000013">
    <property type="protein sequence ID" value="MBS2212145.1"/>
    <property type="molecule type" value="Genomic_DNA"/>
</dbReference>
<protein>
    <submittedName>
        <fullName evidence="1">Uncharacterized protein</fullName>
    </submittedName>
</protein>
<proteinExistence type="predicted"/>
<dbReference type="Proteomes" id="UP000721861">
    <property type="component" value="Unassembled WGS sequence"/>
</dbReference>
<accession>A0ABS5KAU8</accession>
<gene>
    <name evidence="1" type="ORF">KEM09_12065</name>
</gene>
<evidence type="ECO:0000313" key="1">
    <source>
        <dbReference type="EMBL" id="MBS2212145.1"/>
    </source>
</evidence>
<evidence type="ECO:0000313" key="2">
    <source>
        <dbReference type="Proteomes" id="UP000721861"/>
    </source>
</evidence>
<organism evidence="1 2">
    <name type="scientific">Carboxylicivirga mesophila</name>
    <dbReference type="NCBI Taxonomy" id="1166478"/>
    <lineage>
        <taxon>Bacteria</taxon>
        <taxon>Pseudomonadati</taxon>
        <taxon>Bacteroidota</taxon>
        <taxon>Bacteroidia</taxon>
        <taxon>Marinilabiliales</taxon>
        <taxon>Marinilabiliaceae</taxon>
        <taxon>Carboxylicivirga</taxon>
    </lineage>
</organism>
<comment type="caution">
    <text evidence="1">The sequence shown here is derived from an EMBL/GenBank/DDBJ whole genome shotgun (WGS) entry which is preliminary data.</text>
</comment>
<keyword evidence="2" id="KW-1185">Reference proteome</keyword>
<name>A0ABS5KAU8_9BACT</name>
<sequence>MKTLIVQVDVNGGEYCSYTRIKCKSWLQLDKRVLVVDLVIITFDEDILDIEEL</sequence>
<reference evidence="1 2" key="1">
    <citation type="journal article" date="2014" name="Int. J. Syst. Evol. Microbiol.">
        <title>Carboxylicivirga gen. nov. in the family Marinilabiliaceae with two novel species, Carboxylicivirga mesophila sp. nov. and Carboxylicivirga taeanensis sp. nov., and reclassification of Cytophaga fermentans as Saccharicrinis fermentans gen. nov., comb. nov.</title>
        <authorList>
            <person name="Yang S.H."/>
            <person name="Seo H.S."/>
            <person name="Woo J.H."/>
            <person name="Oh H.M."/>
            <person name="Jang H."/>
            <person name="Lee J.H."/>
            <person name="Kim S.J."/>
            <person name="Kwon K.K."/>
        </authorList>
    </citation>
    <scope>NUCLEOTIDE SEQUENCE [LARGE SCALE GENOMIC DNA]</scope>
    <source>
        <strain evidence="1 2">JCM 18290</strain>
    </source>
</reference>